<dbReference type="InterPro" id="IPR046848">
    <property type="entry name" value="E_motif"/>
</dbReference>
<evidence type="ECO:0000256" key="3">
    <source>
        <dbReference type="PROSITE-ProRule" id="PRU00708"/>
    </source>
</evidence>
<sequence>MIRYDFTSKLFFLLDFCKSIHQIKQTHAQLITTGLVLHPIATNKLLKLLSFSRFASISYAQMVFDHFPQPDLFLYNTIIKAHALSATSSADSFTRFRSLIRDGRLVPNQYSFAFAFKGCGNAVGVLEGEQVRAHAVKLGLENNLFVMNALIGMYVNLGVVGDARKVFDWSTIRDMYSWNIMLSGYAKLGKMDDARELFDEMPERDVVSWTTMIAGCVQVGHFMEALDIFHKMLQKGVGPNEYTLASALAACANLVALDQGRWMHVYIRKNEIPLNDRLLAGLIDMYVKCGELEFASKLFNSERMSIRKVWPWNAMIGGFAMHGKSKEAIELFEQMKVEKVSPNKVTFVALLNACSHGNRVEEGRGYFESMAGRFGVEPELEHYGCMVDLLGRSGRLKEAEEIISSMPLAPDVAIWGALLSACKTHKDIEMGERIGKIVRELDSDHLGCHVLLANMYSLTGNWNEARTLREKIAVSGKKKTPGCSSIELNGTFHQFLVGDRSHPQTKELYMFLDEMTTKLKMAGYIPESGEVLLDIDDNEDRETALLKHSEKLAIAFGLMNTAPKTPIRIVKNLRVCGDCHLAIKFISKVYDREIVVRDRIRYHHFKDGACSCNDYW</sequence>
<dbReference type="NCBIfam" id="TIGR00756">
    <property type="entry name" value="PPR"/>
    <property type="match status" value="3"/>
</dbReference>
<dbReference type="PROSITE" id="PS51375">
    <property type="entry name" value="PPR"/>
    <property type="match status" value="3"/>
</dbReference>
<dbReference type="GO" id="GO:0009451">
    <property type="term" value="P:RNA modification"/>
    <property type="evidence" value="ECO:0007669"/>
    <property type="project" value="InterPro"/>
</dbReference>
<dbReference type="Pfam" id="PF14432">
    <property type="entry name" value="DYW_deaminase"/>
    <property type="match status" value="1"/>
</dbReference>
<dbReference type="InterPro" id="IPR046960">
    <property type="entry name" value="PPR_At4g14850-like_plant"/>
</dbReference>
<evidence type="ECO:0000313" key="6">
    <source>
        <dbReference type="RefSeq" id="XP_022927711.1"/>
    </source>
</evidence>
<dbReference type="Pfam" id="PF20431">
    <property type="entry name" value="E_motif"/>
    <property type="match status" value="1"/>
</dbReference>
<comment type="similarity">
    <text evidence="1">Belongs to the PPR family. PCMP-H subfamily.</text>
</comment>
<evidence type="ECO:0000313" key="5">
    <source>
        <dbReference type="Proteomes" id="UP000504609"/>
    </source>
</evidence>
<dbReference type="RefSeq" id="XP_022927721.1">
    <property type="nucleotide sequence ID" value="XM_023071953.1"/>
</dbReference>
<name>A0A6J1EIF4_CUCMO</name>
<evidence type="ECO:0000259" key="4">
    <source>
        <dbReference type="Pfam" id="PF14432"/>
    </source>
</evidence>
<reference evidence="6 7" key="1">
    <citation type="submission" date="2025-04" db="UniProtKB">
        <authorList>
            <consortium name="RefSeq"/>
        </authorList>
    </citation>
    <scope>IDENTIFICATION</scope>
    <source>
        <tissue evidence="6 7">Young leaves</tissue>
    </source>
</reference>
<dbReference type="InterPro" id="IPR002885">
    <property type="entry name" value="PPR_rpt"/>
</dbReference>
<dbReference type="Pfam" id="PF01535">
    <property type="entry name" value="PPR"/>
    <property type="match status" value="2"/>
</dbReference>
<feature type="repeat" description="PPR" evidence="3">
    <location>
        <begin position="174"/>
        <end position="208"/>
    </location>
</feature>
<protein>
    <submittedName>
        <fullName evidence="6 7">Pentatricopeptide repeat-containing protein At3g62890-like</fullName>
    </submittedName>
</protein>
<keyword evidence="2" id="KW-0677">Repeat</keyword>
<dbReference type="InterPro" id="IPR046849">
    <property type="entry name" value="E2_motif"/>
</dbReference>
<dbReference type="PANTHER" id="PTHR47926:SF436">
    <property type="entry name" value="PENTATRICOPEPTIDE REPEAT-CONTAINING PROTEIN ELI1, CHLOROPLASTIC-LIKE ISOFORM X2"/>
    <property type="match status" value="1"/>
</dbReference>
<dbReference type="Pfam" id="PF20430">
    <property type="entry name" value="Eplus_motif"/>
    <property type="match status" value="1"/>
</dbReference>
<evidence type="ECO:0000256" key="2">
    <source>
        <dbReference type="ARBA" id="ARBA00022737"/>
    </source>
</evidence>
<dbReference type="PANTHER" id="PTHR47926">
    <property type="entry name" value="PENTATRICOPEPTIDE REPEAT-CONTAINING PROTEIN"/>
    <property type="match status" value="1"/>
</dbReference>
<proteinExistence type="inferred from homology"/>
<dbReference type="SUPFAM" id="SSF48452">
    <property type="entry name" value="TPR-like"/>
    <property type="match status" value="1"/>
</dbReference>
<feature type="domain" description="DYW" evidence="4">
    <location>
        <begin position="523"/>
        <end position="616"/>
    </location>
</feature>
<dbReference type="Pfam" id="PF13041">
    <property type="entry name" value="PPR_2"/>
    <property type="match status" value="2"/>
</dbReference>
<dbReference type="RefSeq" id="XP_022927711.1">
    <property type="nucleotide sequence ID" value="XM_023071943.1"/>
</dbReference>
<dbReference type="GO" id="GO:0008270">
    <property type="term" value="F:zinc ion binding"/>
    <property type="evidence" value="ECO:0007669"/>
    <property type="project" value="InterPro"/>
</dbReference>
<dbReference type="GeneID" id="111434526"/>
<dbReference type="KEGG" id="cmos:111434526"/>
<evidence type="ECO:0000313" key="7">
    <source>
        <dbReference type="RefSeq" id="XP_022927721.1"/>
    </source>
</evidence>
<dbReference type="GO" id="GO:0003723">
    <property type="term" value="F:RNA binding"/>
    <property type="evidence" value="ECO:0007669"/>
    <property type="project" value="InterPro"/>
</dbReference>
<dbReference type="Pfam" id="PF12854">
    <property type="entry name" value="PPR_1"/>
    <property type="match status" value="1"/>
</dbReference>
<accession>A0A6J1EIF4</accession>
<dbReference type="InterPro" id="IPR032867">
    <property type="entry name" value="DYW_dom"/>
</dbReference>
<dbReference type="Proteomes" id="UP000504609">
    <property type="component" value="Unplaced"/>
</dbReference>
<dbReference type="Gene3D" id="1.25.40.10">
    <property type="entry name" value="Tetratricopeptide repeat domain"/>
    <property type="match status" value="2"/>
</dbReference>
<evidence type="ECO:0000256" key="1">
    <source>
        <dbReference type="ARBA" id="ARBA00006643"/>
    </source>
</evidence>
<dbReference type="AlphaFoldDB" id="A0A6J1EIF4"/>
<organism evidence="5 7">
    <name type="scientific">Cucurbita moschata</name>
    <name type="common">Winter crookneck squash</name>
    <name type="synonym">Cucurbita pepo var. moschata</name>
    <dbReference type="NCBI Taxonomy" id="3662"/>
    <lineage>
        <taxon>Eukaryota</taxon>
        <taxon>Viridiplantae</taxon>
        <taxon>Streptophyta</taxon>
        <taxon>Embryophyta</taxon>
        <taxon>Tracheophyta</taxon>
        <taxon>Spermatophyta</taxon>
        <taxon>Magnoliopsida</taxon>
        <taxon>eudicotyledons</taxon>
        <taxon>Gunneridae</taxon>
        <taxon>Pentapetalae</taxon>
        <taxon>rosids</taxon>
        <taxon>fabids</taxon>
        <taxon>Cucurbitales</taxon>
        <taxon>Cucurbitaceae</taxon>
        <taxon>Cucurbiteae</taxon>
        <taxon>Cucurbita</taxon>
    </lineage>
</organism>
<dbReference type="FunFam" id="1.25.40.10:FF:000184">
    <property type="entry name" value="Pentatricopeptide repeat-containing protein, chloroplastic"/>
    <property type="match status" value="1"/>
</dbReference>
<dbReference type="FunFam" id="1.25.40.10:FF:000470">
    <property type="entry name" value="Pentatricopeptide repeat-containing protein At5g66520"/>
    <property type="match status" value="1"/>
</dbReference>
<keyword evidence="5" id="KW-1185">Reference proteome</keyword>
<feature type="repeat" description="PPR" evidence="3">
    <location>
        <begin position="209"/>
        <end position="239"/>
    </location>
</feature>
<feature type="repeat" description="PPR" evidence="3">
    <location>
        <begin position="308"/>
        <end position="342"/>
    </location>
</feature>
<gene>
    <name evidence="6 7" type="primary">LOC111434526</name>
</gene>
<dbReference type="FunFam" id="1.25.40.10:FF:000333">
    <property type="entry name" value="Pentatricopeptide repeat-containing protein"/>
    <property type="match status" value="1"/>
</dbReference>
<dbReference type="InterPro" id="IPR011990">
    <property type="entry name" value="TPR-like_helical_dom_sf"/>
</dbReference>